<dbReference type="AlphaFoldDB" id="A0AAW0H5A1"/>
<organism evidence="2 3">
    <name type="scientific">Myodes glareolus</name>
    <name type="common">Bank vole</name>
    <name type="synonym">Clethrionomys glareolus</name>
    <dbReference type="NCBI Taxonomy" id="447135"/>
    <lineage>
        <taxon>Eukaryota</taxon>
        <taxon>Metazoa</taxon>
        <taxon>Chordata</taxon>
        <taxon>Craniata</taxon>
        <taxon>Vertebrata</taxon>
        <taxon>Euteleostomi</taxon>
        <taxon>Mammalia</taxon>
        <taxon>Eutheria</taxon>
        <taxon>Euarchontoglires</taxon>
        <taxon>Glires</taxon>
        <taxon>Rodentia</taxon>
        <taxon>Myomorpha</taxon>
        <taxon>Muroidea</taxon>
        <taxon>Cricetidae</taxon>
        <taxon>Arvicolinae</taxon>
        <taxon>Myodes</taxon>
    </lineage>
</organism>
<comment type="caution">
    <text evidence="2">The sequence shown here is derived from an EMBL/GenBank/DDBJ whole genome shotgun (WGS) entry which is preliminary data.</text>
</comment>
<gene>
    <name evidence="2" type="ORF">U0070_003822</name>
</gene>
<dbReference type="GO" id="GO:0045171">
    <property type="term" value="C:intercellular bridge"/>
    <property type="evidence" value="ECO:0007669"/>
    <property type="project" value="TreeGrafter"/>
</dbReference>
<accession>A0AAW0H5A1</accession>
<dbReference type="GO" id="GO:0008608">
    <property type="term" value="P:attachment of spindle microtubules to kinetochore"/>
    <property type="evidence" value="ECO:0007669"/>
    <property type="project" value="InterPro"/>
</dbReference>
<feature type="region of interest" description="Disordered" evidence="1">
    <location>
        <begin position="87"/>
        <end position="122"/>
    </location>
</feature>
<reference evidence="2 3" key="1">
    <citation type="journal article" date="2023" name="bioRxiv">
        <title>Conserved and derived expression patterns and positive selection on dental genes reveal complex evolutionary context of ever-growing rodent molars.</title>
        <authorList>
            <person name="Calamari Z.T."/>
            <person name="Song A."/>
            <person name="Cohen E."/>
            <person name="Akter M."/>
            <person name="Roy R.D."/>
            <person name="Hallikas O."/>
            <person name="Christensen M.M."/>
            <person name="Li P."/>
            <person name="Marangoni P."/>
            <person name="Jernvall J."/>
            <person name="Klein O.D."/>
        </authorList>
    </citation>
    <scope>NUCLEOTIDE SEQUENCE [LARGE SCALE GENOMIC DNA]</scope>
    <source>
        <strain evidence="2">V071</strain>
    </source>
</reference>
<sequence>MILKIQFESEKKNLPPKAVRHVCFFKLPTVRDPGKQNTGEQLVSTEEAKESLERNKNQNSRSSNPLPLKASRQVAVKEMAEKAVSGQLLVPPWSPQGSVPFESKSENETTRLPRPPVRGPESTHWQHIVEYQRENDEPKGSVKFGAVDNSDCDRNKHSRQTGPRRFTSIINPLFRKHEQPEHSEASQASCDTSVGTEKFYSTSSPIEEDFERIQNSLAEPQDYAKFLCATGFLRNLLTVTAEDEQEEAVEETLKEQREKDISLTDIQDLSSISCEQDSYFKETSCKTPKLKHAPTSVSTPLSPGNHPPQ</sequence>
<protein>
    <submittedName>
        <fullName evidence="2">Uncharacterized protein</fullName>
    </submittedName>
</protein>
<dbReference type="GO" id="GO:0007140">
    <property type="term" value="P:male meiotic nuclear division"/>
    <property type="evidence" value="ECO:0007669"/>
    <property type="project" value="InterPro"/>
</dbReference>
<feature type="compositionally biased region" description="Basic and acidic residues" evidence="1">
    <location>
        <begin position="46"/>
        <end position="56"/>
    </location>
</feature>
<feature type="compositionally biased region" description="Polar residues" evidence="1">
    <location>
        <begin position="185"/>
        <end position="203"/>
    </location>
</feature>
<dbReference type="EMBL" id="JBBHLL010000744">
    <property type="protein sequence ID" value="KAK7798019.1"/>
    <property type="molecule type" value="Genomic_DNA"/>
</dbReference>
<dbReference type="PANTHER" id="PTHR23060">
    <property type="entry name" value="TESTIS EXPRESSED GENE 14"/>
    <property type="match status" value="1"/>
</dbReference>
<feature type="region of interest" description="Disordered" evidence="1">
    <location>
        <begin position="177"/>
        <end position="203"/>
    </location>
</feature>
<dbReference type="InterPro" id="IPR039339">
    <property type="entry name" value="Tex14"/>
</dbReference>
<dbReference type="GO" id="GO:0030496">
    <property type="term" value="C:midbody"/>
    <property type="evidence" value="ECO:0007669"/>
    <property type="project" value="TreeGrafter"/>
</dbReference>
<feature type="non-terminal residue" evidence="2">
    <location>
        <position position="309"/>
    </location>
</feature>
<evidence type="ECO:0000313" key="2">
    <source>
        <dbReference type="EMBL" id="KAK7798019.1"/>
    </source>
</evidence>
<evidence type="ECO:0000313" key="3">
    <source>
        <dbReference type="Proteomes" id="UP001488838"/>
    </source>
</evidence>
<keyword evidence="3" id="KW-1185">Reference proteome</keyword>
<dbReference type="GO" id="GO:0000776">
    <property type="term" value="C:kinetochore"/>
    <property type="evidence" value="ECO:0007669"/>
    <property type="project" value="TreeGrafter"/>
</dbReference>
<dbReference type="Proteomes" id="UP001488838">
    <property type="component" value="Unassembled WGS sequence"/>
</dbReference>
<name>A0AAW0H5A1_MYOGA</name>
<feature type="region of interest" description="Disordered" evidence="1">
    <location>
        <begin position="29"/>
        <end position="74"/>
    </location>
</feature>
<dbReference type="GO" id="GO:0007094">
    <property type="term" value="P:mitotic spindle assembly checkpoint signaling"/>
    <property type="evidence" value="ECO:0007669"/>
    <property type="project" value="InterPro"/>
</dbReference>
<evidence type="ECO:0000256" key="1">
    <source>
        <dbReference type="SAM" id="MobiDB-lite"/>
    </source>
</evidence>
<feature type="compositionally biased region" description="Polar residues" evidence="1">
    <location>
        <begin position="35"/>
        <end position="44"/>
    </location>
</feature>
<dbReference type="GO" id="GO:0043063">
    <property type="term" value="P:intercellular bridge organization"/>
    <property type="evidence" value="ECO:0007669"/>
    <property type="project" value="InterPro"/>
</dbReference>
<proteinExistence type="predicted"/>
<dbReference type="PANTHER" id="PTHR23060:SF1">
    <property type="entry name" value="INACTIVE SERINE_THREONINE-PROTEIN KINASE TEX14"/>
    <property type="match status" value="1"/>
</dbReference>
<dbReference type="GO" id="GO:0051306">
    <property type="term" value="P:mitotic sister chromatid separation"/>
    <property type="evidence" value="ECO:0007669"/>
    <property type="project" value="InterPro"/>
</dbReference>
<feature type="region of interest" description="Disordered" evidence="1">
    <location>
        <begin position="285"/>
        <end position="309"/>
    </location>
</feature>